<dbReference type="GO" id="GO:0008425">
    <property type="term" value="F:2-methoxy-6-polyprenyl-1,4-benzoquinol methyltransferase activity"/>
    <property type="evidence" value="ECO:0007669"/>
    <property type="project" value="UniProtKB-EC"/>
</dbReference>
<dbReference type="NCBIfam" id="TIGR01934">
    <property type="entry name" value="MenG_MenH_UbiE"/>
    <property type="match status" value="1"/>
</dbReference>
<keyword evidence="7" id="KW-1185">Reference proteome</keyword>
<comment type="similarity">
    <text evidence="4">Belongs to the class I-like SAM-binding methyltransferase superfamily. MenG/UbiE family.</text>
</comment>
<dbReference type="PANTHER" id="PTHR43591">
    <property type="entry name" value="METHYLTRANSFERASE"/>
    <property type="match status" value="1"/>
</dbReference>
<feature type="binding site" evidence="4">
    <location>
        <begin position="97"/>
        <end position="98"/>
    </location>
    <ligand>
        <name>S-adenosyl-L-methionine</name>
        <dbReference type="ChEBI" id="CHEBI:59789"/>
    </ligand>
</feature>
<feature type="binding site" evidence="4">
    <location>
        <position position="75"/>
    </location>
    <ligand>
        <name>S-adenosyl-L-methionine</name>
        <dbReference type="ChEBI" id="CHEBI:59789"/>
    </ligand>
</feature>
<evidence type="ECO:0000256" key="1">
    <source>
        <dbReference type="ARBA" id="ARBA00022603"/>
    </source>
</evidence>
<dbReference type="GO" id="GO:0032259">
    <property type="term" value="P:methylation"/>
    <property type="evidence" value="ECO:0007669"/>
    <property type="project" value="UniProtKB-KW"/>
</dbReference>
<dbReference type="SUPFAM" id="SSF53335">
    <property type="entry name" value="S-adenosyl-L-methionine-dependent methyltransferases"/>
    <property type="match status" value="1"/>
</dbReference>
<feature type="binding site" evidence="4">
    <location>
        <position position="114"/>
    </location>
    <ligand>
        <name>S-adenosyl-L-methionine</name>
        <dbReference type="ChEBI" id="CHEBI:59789"/>
    </ligand>
</feature>
<keyword evidence="2 4" id="KW-0808">Transferase</keyword>
<dbReference type="InterPro" id="IPR023576">
    <property type="entry name" value="UbiE/COQ5_MeTrFase_CS"/>
</dbReference>
<feature type="binding site" evidence="4">
    <location>
        <position position="57"/>
    </location>
    <ligand>
        <name>S-adenosyl-L-methionine</name>
        <dbReference type="ChEBI" id="CHEBI:59789"/>
    </ligand>
</feature>
<evidence type="ECO:0000256" key="5">
    <source>
        <dbReference type="SAM" id="MobiDB-lite"/>
    </source>
</evidence>
<gene>
    <name evidence="6" type="primary">ubiE</name>
    <name evidence="4" type="synonym">menG</name>
    <name evidence="6" type="ORF">ACFPJ4_10060</name>
</gene>
<dbReference type="EC" id="2.1.1.163" evidence="4"/>
<name>A0ABW0NTF8_9MICO</name>
<keyword evidence="3 4" id="KW-0949">S-adenosyl-L-methionine</keyword>
<feature type="region of interest" description="Disordered" evidence="5">
    <location>
        <begin position="228"/>
        <end position="261"/>
    </location>
</feature>
<feature type="compositionally biased region" description="Basic residues" evidence="5">
    <location>
        <begin position="234"/>
        <end position="244"/>
    </location>
</feature>
<dbReference type="PANTHER" id="PTHR43591:SF24">
    <property type="entry name" value="2-METHOXY-6-POLYPRENYL-1,4-BENZOQUINOL METHYLASE, MITOCHONDRIAL"/>
    <property type="match status" value="1"/>
</dbReference>
<comment type="catalytic activity">
    <reaction evidence="4">
        <text>a 2-demethylmenaquinol + S-adenosyl-L-methionine = a menaquinol + S-adenosyl-L-homocysteine + H(+)</text>
        <dbReference type="Rhea" id="RHEA:42640"/>
        <dbReference type="Rhea" id="RHEA-COMP:9539"/>
        <dbReference type="Rhea" id="RHEA-COMP:9563"/>
        <dbReference type="ChEBI" id="CHEBI:15378"/>
        <dbReference type="ChEBI" id="CHEBI:18151"/>
        <dbReference type="ChEBI" id="CHEBI:55437"/>
        <dbReference type="ChEBI" id="CHEBI:57856"/>
        <dbReference type="ChEBI" id="CHEBI:59789"/>
        <dbReference type="EC" id="2.1.1.163"/>
    </reaction>
</comment>
<dbReference type="Proteomes" id="UP001596039">
    <property type="component" value="Unassembled WGS sequence"/>
</dbReference>
<keyword evidence="4" id="KW-0474">Menaquinone biosynthesis</keyword>
<comment type="function">
    <text evidence="4">Methyltransferase required for the conversion of demethylmenaquinol (DMKH2) to menaquinol (MKH2).</text>
</comment>
<protein>
    <recommendedName>
        <fullName evidence="4">Demethylmenaquinone methyltransferase</fullName>
        <ecNumber evidence="4">2.1.1.163</ecNumber>
    </recommendedName>
</protein>
<dbReference type="EMBL" id="JBHSMG010000002">
    <property type="protein sequence ID" value="MFC5502583.1"/>
    <property type="molecule type" value="Genomic_DNA"/>
</dbReference>
<accession>A0ABW0NTF8</accession>
<dbReference type="RefSeq" id="WP_386740624.1">
    <property type="nucleotide sequence ID" value="NZ_JBHSMG010000002.1"/>
</dbReference>
<dbReference type="CDD" id="cd02440">
    <property type="entry name" value="AdoMet_MTases"/>
    <property type="match status" value="1"/>
</dbReference>
<evidence type="ECO:0000313" key="6">
    <source>
        <dbReference type="EMBL" id="MFC5502583.1"/>
    </source>
</evidence>
<evidence type="ECO:0000256" key="3">
    <source>
        <dbReference type="ARBA" id="ARBA00022691"/>
    </source>
</evidence>
<dbReference type="HAMAP" id="MF_01813">
    <property type="entry name" value="MenG_UbiE_methyltr"/>
    <property type="match status" value="1"/>
</dbReference>
<dbReference type="PROSITE" id="PS01184">
    <property type="entry name" value="UBIE_2"/>
    <property type="match status" value="1"/>
</dbReference>
<dbReference type="GO" id="GO:0043770">
    <property type="term" value="F:demethylmenaquinone methyltransferase activity"/>
    <property type="evidence" value="ECO:0007669"/>
    <property type="project" value="UniProtKB-EC"/>
</dbReference>
<comment type="caution">
    <text evidence="6">The sequence shown here is derived from an EMBL/GenBank/DDBJ whole genome shotgun (WGS) entry which is preliminary data.</text>
</comment>
<dbReference type="Pfam" id="PF01209">
    <property type="entry name" value="Ubie_methyltran"/>
    <property type="match status" value="1"/>
</dbReference>
<dbReference type="PROSITE" id="PS51608">
    <property type="entry name" value="SAM_MT_UBIE"/>
    <property type="match status" value="1"/>
</dbReference>
<proteinExistence type="inferred from homology"/>
<evidence type="ECO:0000256" key="4">
    <source>
        <dbReference type="HAMAP-Rule" id="MF_01813"/>
    </source>
</evidence>
<dbReference type="InterPro" id="IPR004033">
    <property type="entry name" value="UbiE/COQ5_MeTrFase"/>
</dbReference>
<dbReference type="InterPro" id="IPR029063">
    <property type="entry name" value="SAM-dependent_MTases_sf"/>
</dbReference>
<organism evidence="6 7">
    <name type="scientific">Lysinimonas soli</name>
    <dbReference type="NCBI Taxonomy" id="1074233"/>
    <lineage>
        <taxon>Bacteria</taxon>
        <taxon>Bacillati</taxon>
        <taxon>Actinomycetota</taxon>
        <taxon>Actinomycetes</taxon>
        <taxon>Micrococcales</taxon>
        <taxon>Microbacteriaceae</taxon>
        <taxon>Lysinimonas</taxon>
    </lineage>
</organism>
<dbReference type="Gene3D" id="3.40.50.150">
    <property type="entry name" value="Vaccinia Virus protein VP39"/>
    <property type="match status" value="1"/>
</dbReference>
<dbReference type="NCBIfam" id="NF001244">
    <property type="entry name" value="PRK00216.1-5"/>
    <property type="match status" value="1"/>
</dbReference>
<evidence type="ECO:0000256" key="2">
    <source>
        <dbReference type="ARBA" id="ARBA00022679"/>
    </source>
</evidence>
<reference evidence="7" key="1">
    <citation type="journal article" date="2019" name="Int. J. Syst. Evol. Microbiol.">
        <title>The Global Catalogue of Microorganisms (GCM) 10K type strain sequencing project: providing services to taxonomists for standard genome sequencing and annotation.</title>
        <authorList>
            <consortium name="The Broad Institute Genomics Platform"/>
            <consortium name="The Broad Institute Genome Sequencing Center for Infectious Disease"/>
            <person name="Wu L."/>
            <person name="Ma J."/>
        </authorList>
    </citation>
    <scope>NUCLEOTIDE SEQUENCE [LARGE SCALE GENOMIC DNA]</scope>
    <source>
        <strain evidence="7">CGMCC 4.6997</strain>
    </source>
</reference>
<evidence type="ECO:0000313" key="7">
    <source>
        <dbReference type="Proteomes" id="UP001596039"/>
    </source>
</evidence>
<sequence length="261" mass="28430">MDKQPDEVSGMFDDVAKHYDRTNAVMSVGNAALWRVATVRAVDPKAGERILDVAAGTGTSSAALARTGATVVAVDFSPGMIAAGRERHPRIEFVEADAERLPFGDDEFDAVTISFGLRNIEHPKAALAEMYRVLKPGGRLVVCEFSRPPRALFRMGYQAYMRLIMPVIASVTSSNSEAYDYLAESIRNWPDQGTLSQWIRGVGFTRVAYRNLTAGVVALHRGRKPEDAAIRASTAKRRAPRTRRPLADAARSDAVTPDPAG</sequence>
<comment type="pathway">
    <text evidence="4">Quinol/quinone metabolism; menaquinone biosynthesis; menaquinol from 1,4-dihydroxy-2-naphthoate: step 2/2.</text>
</comment>
<keyword evidence="1 4" id="KW-0489">Methyltransferase</keyword>